<dbReference type="STRING" id="405436.SAMN05444365_106175"/>
<name>A0A1H3QY15_9ACTN</name>
<evidence type="ECO:0008006" key="4">
    <source>
        <dbReference type="Google" id="ProtNLM"/>
    </source>
</evidence>
<reference evidence="3" key="1">
    <citation type="submission" date="2016-10" db="EMBL/GenBank/DDBJ databases">
        <authorList>
            <person name="Varghese N."/>
            <person name="Submissions S."/>
        </authorList>
    </citation>
    <scope>NUCLEOTIDE SEQUENCE [LARGE SCALE GENOMIC DNA]</scope>
    <source>
        <strain evidence="3">DSM 45245</strain>
    </source>
</reference>
<dbReference type="AlphaFoldDB" id="A0A1H3QY15"/>
<feature type="signal peptide" evidence="1">
    <location>
        <begin position="1"/>
        <end position="23"/>
    </location>
</feature>
<sequence length="195" mass="20107">MKGHVSGFTLLTMLILAGCDASAPVEPQPGTPRPTTSVPSPTGAFQLRPLRLPSVPAGGPCPVTPRTPWSGPGVAGAVLGEGPLYPVADYFRDGVLQLRDTDRRPAGGYEVKVRWIGAGYAGPVLVRAGRIDGKGAASVTFSNVGEKRDGGHYAELNGPTTDIPATTSVDGPGCYAYQVDGTTFSTVIVFRAALG</sequence>
<gene>
    <name evidence="2" type="ORF">SAMN05444365_106175</name>
</gene>
<evidence type="ECO:0000313" key="2">
    <source>
        <dbReference type="EMBL" id="SDZ17858.1"/>
    </source>
</evidence>
<evidence type="ECO:0000256" key="1">
    <source>
        <dbReference type="SAM" id="SignalP"/>
    </source>
</evidence>
<dbReference type="Proteomes" id="UP000242415">
    <property type="component" value="Unassembled WGS sequence"/>
</dbReference>
<dbReference type="EMBL" id="FNPH01000006">
    <property type="protein sequence ID" value="SDZ17858.1"/>
    <property type="molecule type" value="Genomic_DNA"/>
</dbReference>
<keyword evidence="3" id="KW-1185">Reference proteome</keyword>
<feature type="chain" id="PRO_5017382161" description="Lipoprotein" evidence="1">
    <location>
        <begin position="24"/>
        <end position="195"/>
    </location>
</feature>
<accession>A0A1H3QY15</accession>
<protein>
    <recommendedName>
        <fullName evidence="4">Lipoprotein</fullName>
    </recommendedName>
</protein>
<organism evidence="2 3">
    <name type="scientific">Micromonospora pattaloongensis</name>
    <dbReference type="NCBI Taxonomy" id="405436"/>
    <lineage>
        <taxon>Bacteria</taxon>
        <taxon>Bacillati</taxon>
        <taxon>Actinomycetota</taxon>
        <taxon>Actinomycetes</taxon>
        <taxon>Micromonosporales</taxon>
        <taxon>Micromonosporaceae</taxon>
        <taxon>Micromonospora</taxon>
    </lineage>
</organism>
<keyword evidence="1" id="KW-0732">Signal</keyword>
<proteinExistence type="predicted"/>
<dbReference type="PROSITE" id="PS51257">
    <property type="entry name" value="PROKAR_LIPOPROTEIN"/>
    <property type="match status" value="1"/>
</dbReference>
<evidence type="ECO:0000313" key="3">
    <source>
        <dbReference type="Proteomes" id="UP000242415"/>
    </source>
</evidence>